<evidence type="ECO:0000313" key="1">
    <source>
        <dbReference type="EMBL" id="SVA11812.1"/>
    </source>
</evidence>
<accession>A0A381T6K0</accession>
<name>A0A381T6K0_9ZZZZ</name>
<proteinExistence type="predicted"/>
<organism evidence="1">
    <name type="scientific">marine metagenome</name>
    <dbReference type="NCBI Taxonomy" id="408172"/>
    <lineage>
        <taxon>unclassified sequences</taxon>
        <taxon>metagenomes</taxon>
        <taxon>ecological metagenomes</taxon>
    </lineage>
</organism>
<dbReference type="AlphaFoldDB" id="A0A381T6K0"/>
<sequence length="22" mass="2575">MQSLRSAAIIFFNRPTAKDNFF</sequence>
<gene>
    <name evidence="1" type="ORF">METZ01_LOCUS64666</name>
</gene>
<reference evidence="1" key="1">
    <citation type="submission" date="2018-05" db="EMBL/GenBank/DDBJ databases">
        <authorList>
            <person name="Lanie J.A."/>
            <person name="Ng W.-L."/>
            <person name="Kazmierczak K.M."/>
            <person name="Andrzejewski T.M."/>
            <person name="Davidsen T.M."/>
            <person name="Wayne K.J."/>
            <person name="Tettelin H."/>
            <person name="Glass J.I."/>
            <person name="Rusch D."/>
            <person name="Podicherti R."/>
            <person name="Tsui H.-C.T."/>
            <person name="Winkler M.E."/>
        </authorList>
    </citation>
    <scope>NUCLEOTIDE SEQUENCE</scope>
</reference>
<protein>
    <submittedName>
        <fullName evidence="1">Uncharacterized protein</fullName>
    </submittedName>
</protein>
<dbReference type="EMBL" id="UINC01004103">
    <property type="protein sequence ID" value="SVA11812.1"/>
    <property type="molecule type" value="Genomic_DNA"/>
</dbReference>